<dbReference type="RefSeq" id="WP_041495834.1">
    <property type="nucleotide sequence ID" value="NZ_AP014548.1"/>
</dbReference>
<feature type="domain" description="N-acetyltransferase" evidence="3">
    <location>
        <begin position="3"/>
        <end position="151"/>
    </location>
</feature>
<dbReference type="CDD" id="cd04301">
    <property type="entry name" value="NAT_SF"/>
    <property type="match status" value="1"/>
</dbReference>
<dbReference type="Proteomes" id="UP000031760">
    <property type="component" value="Chromosome"/>
</dbReference>
<sequence length="151" mass="16835">MPITIKEISALETYGVRHPVLRAGRPLEDCAMEGDELETTFHLGAYDDHLHVGVATFLKSSAAESPIDPTSNLSFYQLRGMGVIPDHQGKGIGKQLVERGIDMLKKNKVDALWFNARIAAVPFYERLGFSTIGSTFEVEHVGTHYKMYRVL</sequence>
<name>W8VX06_9FLAO</name>
<organism evidence="4 5">
    <name type="scientific">Nonlabens marinus S1-08</name>
    <dbReference type="NCBI Taxonomy" id="1454201"/>
    <lineage>
        <taxon>Bacteria</taxon>
        <taxon>Pseudomonadati</taxon>
        <taxon>Bacteroidota</taxon>
        <taxon>Flavobacteriia</taxon>
        <taxon>Flavobacteriales</taxon>
        <taxon>Flavobacteriaceae</taxon>
        <taxon>Nonlabens</taxon>
    </lineage>
</organism>
<evidence type="ECO:0000313" key="5">
    <source>
        <dbReference type="Proteomes" id="UP000031760"/>
    </source>
</evidence>
<keyword evidence="1 4" id="KW-0808">Transferase</keyword>
<dbReference type="PANTHER" id="PTHR43420">
    <property type="entry name" value="ACETYLTRANSFERASE"/>
    <property type="match status" value="1"/>
</dbReference>
<dbReference type="KEGG" id="nmf:NMS_1173"/>
<evidence type="ECO:0000313" key="4">
    <source>
        <dbReference type="EMBL" id="BAO55182.1"/>
    </source>
</evidence>
<dbReference type="STRING" id="1454201.NMS_1173"/>
<dbReference type="InterPro" id="IPR016181">
    <property type="entry name" value="Acyl_CoA_acyltransferase"/>
</dbReference>
<evidence type="ECO:0000259" key="3">
    <source>
        <dbReference type="PROSITE" id="PS51186"/>
    </source>
</evidence>
<proteinExistence type="predicted"/>
<dbReference type="PROSITE" id="PS51186">
    <property type="entry name" value="GNAT"/>
    <property type="match status" value="1"/>
</dbReference>
<protein>
    <submittedName>
        <fullName evidence="4">Acetyltransferase, GNAT family</fullName>
    </submittedName>
</protein>
<keyword evidence="5" id="KW-1185">Reference proteome</keyword>
<reference evidence="4 5" key="1">
    <citation type="journal article" date="2014" name="Proc. Natl. Acad. Sci. U.S.A.">
        <title>Functional characterization of flavobacteria rhodopsins reveals a unique class of light-driven chloride pump in bacteria.</title>
        <authorList>
            <person name="Yoshizawa S."/>
            <person name="Kumagai Y."/>
            <person name="Kim H."/>
            <person name="Ogura Y."/>
            <person name="Hayashi T."/>
            <person name="Iwasaki W."/>
            <person name="DeLong E.F."/>
            <person name="Kogure K."/>
        </authorList>
    </citation>
    <scope>NUCLEOTIDE SEQUENCE [LARGE SCALE GENOMIC DNA]</scope>
    <source>
        <strain evidence="4 5">S1-08</strain>
    </source>
</reference>
<keyword evidence="2" id="KW-0012">Acyltransferase</keyword>
<accession>W8VX06</accession>
<dbReference type="InterPro" id="IPR050680">
    <property type="entry name" value="YpeA/RimI_acetyltransf"/>
</dbReference>
<dbReference type="EMBL" id="AP014548">
    <property type="protein sequence ID" value="BAO55182.1"/>
    <property type="molecule type" value="Genomic_DNA"/>
</dbReference>
<dbReference type="HOGENOM" id="CLU_056607_4_1_10"/>
<dbReference type="InterPro" id="IPR000182">
    <property type="entry name" value="GNAT_dom"/>
</dbReference>
<dbReference type="Gene3D" id="3.40.630.30">
    <property type="match status" value="1"/>
</dbReference>
<dbReference type="AlphaFoldDB" id="W8VX06"/>
<evidence type="ECO:0000256" key="2">
    <source>
        <dbReference type="ARBA" id="ARBA00023315"/>
    </source>
</evidence>
<dbReference type="Pfam" id="PF13673">
    <property type="entry name" value="Acetyltransf_10"/>
    <property type="match status" value="1"/>
</dbReference>
<gene>
    <name evidence="4" type="ORF">NMS_1173</name>
</gene>
<dbReference type="OrthoDB" id="2352823at2"/>
<dbReference type="SUPFAM" id="SSF55729">
    <property type="entry name" value="Acyl-CoA N-acyltransferases (Nat)"/>
    <property type="match status" value="1"/>
</dbReference>
<dbReference type="GO" id="GO:0016747">
    <property type="term" value="F:acyltransferase activity, transferring groups other than amino-acyl groups"/>
    <property type="evidence" value="ECO:0007669"/>
    <property type="project" value="InterPro"/>
</dbReference>
<evidence type="ECO:0000256" key="1">
    <source>
        <dbReference type="ARBA" id="ARBA00022679"/>
    </source>
</evidence>